<evidence type="ECO:0000313" key="3">
    <source>
        <dbReference type="Proteomes" id="UP000283666"/>
    </source>
</evidence>
<organism evidence="2 3">
    <name type="scientific">Neisseria meningitidis</name>
    <dbReference type="NCBI Taxonomy" id="487"/>
    <lineage>
        <taxon>Bacteria</taxon>
        <taxon>Pseudomonadati</taxon>
        <taxon>Pseudomonadota</taxon>
        <taxon>Betaproteobacteria</taxon>
        <taxon>Neisseriales</taxon>
        <taxon>Neisseriaceae</taxon>
        <taxon>Neisseria</taxon>
    </lineage>
</organism>
<comment type="caution">
    <text evidence="2">The sequence shown here is derived from an EMBL/GenBank/DDBJ whole genome shotgun (WGS) entry which is preliminary data.</text>
</comment>
<sequence>MNRRSITKAERGNMRVQINCPCCGSRCKVTASRRMTDRSRHSSVQCLNSACGWTGIAATEVIRTVSPPSPMYQDPALIPPAMSAEEIAAHEGETEQKELI</sequence>
<protein>
    <recommendedName>
        <fullName evidence="1">Zinc finger Ogr/Delta-type domain-containing protein</fullName>
    </recommendedName>
</protein>
<feature type="domain" description="Zinc finger Ogr/Delta-type" evidence="1">
    <location>
        <begin position="19"/>
        <end position="65"/>
    </location>
</feature>
<dbReference type="RefSeq" id="WP_021439584.1">
    <property type="nucleotide sequence ID" value="NZ_FEPI01000019.1"/>
</dbReference>
<gene>
    <name evidence="2" type="ORF">COH52_07520</name>
</gene>
<proteinExistence type="predicted"/>
<evidence type="ECO:0000259" key="1">
    <source>
        <dbReference type="Pfam" id="PF04606"/>
    </source>
</evidence>
<accession>A0A425B208</accession>
<dbReference type="AlphaFoldDB" id="A0A425B208"/>
<name>A0A425B208_NEIME</name>
<dbReference type="InterPro" id="IPR007684">
    <property type="entry name" value="Znf_Ogr/Delta"/>
</dbReference>
<evidence type="ECO:0000313" key="2">
    <source>
        <dbReference type="EMBL" id="RQK77900.1"/>
    </source>
</evidence>
<reference evidence="2 3" key="1">
    <citation type="submission" date="2017-09" db="EMBL/GenBank/DDBJ databases">
        <title>Phenotypic and genotypic characterization of Colombian isolates of Neisseria meningitidis recovered from invasive disease.</title>
        <authorList>
            <person name="Duarte C."/>
            <person name="Gabastou J.M."/>
            <person name="Moreno J."/>
        </authorList>
    </citation>
    <scope>NUCLEOTIDE SEQUENCE [LARGE SCALE GENOMIC DNA]</scope>
    <source>
        <strain evidence="2 3">INS-Nm1012</strain>
    </source>
</reference>
<dbReference type="Pfam" id="PF04606">
    <property type="entry name" value="Ogr_Delta"/>
    <property type="match status" value="1"/>
</dbReference>
<dbReference type="EMBL" id="NWZY01000019">
    <property type="protein sequence ID" value="RQK77900.1"/>
    <property type="molecule type" value="Genomic_DNA"/>
</dbReference>
<dbReference type="Proteomes" id="UP000283666">
    <property type="component" value="Unassembled WGS sequence"/>
</dbReference>